<dbReference type="InterPro" id="IPR036513">
    <property type="entry name" value="STAS_dom_sf"/>
</dbReference>
<keyword evidence="6" id="KW-1185">Reference proteome</keyword>
<dbReference type="GO" id="GO:0043856">
    <property type="term" value="F:anti-sigma factor antagonist activity"/>
    <property type="evidence" value="ECO:0007669"/>
    <property type="project" value="InterPro"/>
</dbReference>
<gene>
    <name evidence="5" type="ORF">HNR57_007926</name>
</gene>
<dbReference type="Pfam" id="PF01740">
    <property type="entry name" value="STAS"/>
    <property type="match status" value="1"/>
</dbReference>
<dbReference type="InterPro" id="IPR003658">
    <property type="entry name" value="Anti-sigma_ant"/>
</dbReference>
<evidence type="ECO:0000259" key="4">
    <source>
        <dbReference type="PROSITE" id="PS50801"/>
    </source>
</evidence>
<proteinExistence type="inferred from homology"/>
<dbReference type="CDD" id="cd07043">
    <property type="entry name" value="STAS_anti-anti-sigma_factors"/>
    <property type="match status" value="1"/>
</dbReference>
<dbReference type="InterPro" id="IPR002645">
    <property type="entry name" value="STAS_dom"/>
</dbReference>
<dbReference type="EMBL" id="JACHGV010000030">
    <property type="protein sequence ID" value="MBB6081963.1"/>
    <property type="molecule type" value="Genomic_DNA"/>
</dbReference>
<evidence type="ECO:0000313" key="5">
    <source>
        <dbReference type="EMBL" id="MBB6081963.1"/>
    </source>
</evidence>
<accession>A0A7W9WLZ0</accession>
<feature type="domain" description="STAS" evidence="4">
    <location>
        <begin position="14"/>
        <end position="115"/>
    </location>
</feature>
<dbReference type="Gene3D" id="3.30.750.24">
    <property type="entry name" value="STAS domain"/>
    <property type="match status" value="1"/>
</dbReference>
<dbReference type="RefSeq" id="WP_313675828.1">
    <property type="nucleotide sequence ID" value="NZ_BAAARS010000019.1"/>
</dbReference>
<dbReference type="Proteomes" id="UP000591537">
    <property type="component" value="Unassembled WGS sequence"/>
</dbReference>
<comment type="caution">
    <text evidence="5">The sequence shown here is derived from an EMBL/GenBank/DDBJ whole genome shotgun (WGS) entry which is preliminary data.</text>
</comment>
<protein>
    <recommendedName>
        <fullName evidence="2">Anti-sigma factor antagonist</fullName>
    </recommendedName>
</protein>
<dbReference type="NCBIfam" id="TIGR00377">
    <property type="entry name" value="ant_ant_sig"/>
    <property type="match status" value="1"/>
</dbReference>
<evidence type="ECO:0000256" key="1">
    <source>
        <dbReference type="ARBA" id="ARBA00009013"/>
    </source>
</evidence>
<feature type="region of interest" description="Disordered" evidence="3">
    <location>
        <begin position="113"/>
        <end position="144"/>
    </location>
</feature>
<reference evidence="5 6" key="1">
    <citation type="submission" date="2020-08" db="EMBL/GenBank/DDBJ databases">
        <title>Genomic Encyclopedia of Type Strains, Phase IV (KMG-IV): sequencing the most valuable type-strain genomes for metagenomic binning, comparative biology and taxonomic classification.</title>
        <authorList>
            <person name="Goeker M."/>
        </authorList>
    </citation>
    <scope>NUCLEOTIDE SEQUENCE [LARGE SCALE GENOMIC DNA]</scope>
    <source>
        <strain evidence="5 6">DSM 43350</strain>
    </source>
</reference>
<comment type="similarity">
    <text evidence="1 2">Belongs to the anti-sigma-factor antagonist family.</text>
</comment>
<dbReference type="PANTHER" id="PTHR33495">
    <property type="entry name" value="ANTI-SIGMA FACTOR ANTAGONIST TM_1081-RELATED-RELATED"/>
    <property type="match status" value="1"/>
</dbReference>
<evidence type="ECO:0000256" key="2">
    <source>
        <dbReference type="RuleBase" id="RU003749"/>
    </source>
</evidence>
<dbReference type="PANTHER" id="PTHR33495:SF2">
    <property type="entry name" value="ANTI-SIGMA FACTOR ANTAGONIST TM_1081-RELATED"/>
    <property type="match status" value="1"/>
</dbReference>
<dbReference type="AlphaFoldDB" id="A0A7W9WLZ0"/>
<organism evidence="5 6">
    <name type="scientific">Streptomyces paradoxus</name>
    <dbReference type="NCBI Taxonomy" id="66375"/>
    <lineage>
        <taxon>Bacteria</taxon>
        <taxon>Bacillati</taxon>
        <taxon>Actinomycetota</taxon>
        <taxon>Actinomycetes</taxon>
        <taxon>Kitasatosporales</taxon>
        <taxon>Streptomycetaceae</taxon>
        <taxon>Streptomyces</taxon>
    </lineage>
</organism>
<name>A0A7W9WLZ0_9ACTN</name>
<dbReference type="SUPFAM" id="SSF52091">
    <property type="entry name" value="SpoIIaa-like"/>
    <property type="match status" value="1"/>
</dbReference>
<feature type="compositionally biased region" description="Low complexity" evidence="3">
    <location>
        <begin position="114"/>
        <end position="144"/>
    </location>
</feature>
<sequence length="144" mass="14832">MTHTLHLTVQHPRPGLAVATIVGDVDVQTAPTLRSRALEIIQQGHPRLALDLAQVGFCDSSGLSAIIGIWHVAQEAGGSLSLAAVPDRLMRMLSMTGVDSLLPVHATAADVIDSPPASGGSSPRSCTHGGTPRCTGPRGTWSGS</sequence>
<dbReference type="PROSITE" id="PS50801">
    <property type="entry name" value="STAS"/>
    <property type="match status" value="1"/>
</dbReference>
<evidence type="ECO:0000256" key="3">
    <source>
        <dbReference type="SAM" id="MobiDB-lite"/>
    </source>
</evidence>
<evidence type="ECO:0000313" key="6">
    <source>
        <dbReference type="Proteomes" id="UP000591537"/>
    </source>
</evidence>